<keyword evidence="1" id="KW-0472">Membrane</keyword>
<keyword evidence="3" id="KW-1185">Reference proteome</keyword>
<evidence type="ECO:0000256" key="1">
    <source>
        <dbReference type="SAM" id="Phobius"/>
    </source>
</evidence>
<name>A0A1M6WJD9_9BACL</name>
<dbReference type="OrthoDB" id="2782278at2"/>
<gene>
    <name evidence="2" type="ORF">SAMN05443507_1289</name>
</gene>
<organism evidence="2 3">
    <name type="scientific">Alicyclobacillus tolerans</name>
    <dbReference type="NCBI Taxonomy" id="90970"/>
    <lineage>
        <taxon>Bacteria</taxon>
        <taxon>Bacillati</taxon>
        <taxon>Bacillota</taxon>
        <taxon>Bacilli</taxon>
        <taxon>Bacillales</taxon>
        <taxon>Alicyclobacillaceae</taxon>
        <taxon>Alicyclobacillus</taxon>
    </lineage>
</organism>
<evidence type="ECO:0000313" key="3">
    <source>
        <dbReference type="Proteomes" id="UP000184016"/>
    </source>
</evidence>
<accession>A0A1M6WJD9</accession>
<feature type="transmembrane region" description="Helical" evidence="1">
    <location>
        <begin position="32"/>
        <end position="50"/>
    </location>
</feature>
<dbReference type="STRING" id="1830138.SAMN05443507_1289"/>
<proteinExistence type="predicted"/>
<protein>
    <submittedName>
        <fullName evidence="2">Uncharacterized protein</fullName>
    </submittedName>
</protein>
<keyword evidence="1" id="KW-0812">Transmembrane</keyword>
<reference evidence="3" key="1">
    <citation type="submission" date="2016-11" db="EMBL/GenBank/DDBJ databases">
        <authorList>
            <person name="Varghese N."/>
            <person name="Submissions S."/>
        </authorList>
    </citation>
    <scope>NUCLEOTIDE SEQUENCE [LARGE SCALE GENOMIC DNA]</scope>
    <source>
        <strain evidence="3">USBA-503</strain>
    </source>
</reference>
<evidence type="ECO:0000313" key="2">
    <source>
        <dbReference type="EMBL" id="SHK93719.1"/>
    </source>
</evidence>
<dbReference type="Proteomes" id="UP000184016">
    <property type="component" value="Unassembled WGS sequence"/>
</dbReference>
<keyword evidence="1" id="KW-1133">Transmembrane helix</keyword>
<dbReference type="AlphaFoldDB" id="A0A1M6WJD9"/>
<dbReference type="RefSeq" id="WP_072875093.1">
    <property type="nucleotide sequence ID" value="NZ_FRAF01000028.1"/>
</dbReference>
<sequence>MTWYFGSDSGTSSNPCGMSFYLGRMGYGTTVSIYWAITGISIPAFAYWNIEGPGKTPYGKTYEEWGAEQAQVFWNQFWNQQYPGGYPGGTMFGAVSLGSGGWNTANDSTAWNENQTVVEGFLNELANLNAANSFSSSTTLGLYGSQIGEFQNLLDSNNWISPQPIVVWIADTQSSQDCTTVEELYCPMPTVGGYAPMIWQYIQDPDYDVTPYVDGVSSSSNYTWHPTTSPGIC</sequence>
<dbReference type="EMBL" id="FRAF01000028">
    <property type="protein sequence ID" value="SHK93719.1"/>
    <property type="molecule type" value="Genomic_DNA"/>
</dbReference>